<dbReference type="STRING" id="1127696.HMPREF9134_00703"/>
<organism evidence="1 2">
    <name type="scientific">Porphyromonas catoniae F0037</name>
    <dbReference type="NCBI Taxonomy" id="1127696"/>
    <lineage>
        <taxon>Bacteria</taxon>
        <taxon>Pseudomonadati</taxon>
        <taxon>Bacteroidota</taxon>
        <taxon>Bacteroidia</taxon>
        <taxon>Bacteroidales</taxon>
        <taxon>Porphyromonadaceae</taxon>
        <taxon>Porphyromonas</taxon>
    </lineage>
</organism>
<dbReference type="Proteomes" id="UP000010408">
    <property type="component" value="Unassembled WGS sequence"/>
</dbReference>
<name>L1NG31_9PORP</name>
<dbReference type="AlphaFoldDB" id="L1NG31"/>
<sequence length="40" mass="4749">MHLMTERKNGFLLSLSQKFILIHSLNKSEVLCLFLVKPYR</sequence>
<comment type="caution">
    <text evidence="1">The sequence shown here is derived from an EMBL/GenBank/DDBJ whole genome shotgun (WGS) entry which is preliminary data.</text>
</comment>
<accession>L1NG31</accession>
<evidence type="ECO:0000313" key="2">
    <source>
        <dbReference type="Proteomes" id="UP000010408"/>
    </source>
</evidence>
<dbReference type="EMBL" id="AMEQ01000018">
    <property type="protein sequence ID" value="EKY02313.1"/>
    <property type="molecule type" value="Genomic_DNA"/>
</dbReference>
<proteinExistence type="predicted"/>
<gene>
    <name evidence="1" type="ORF">HMPREF9134_00703</name>
</gene>
<dbReference type="HOGENOM" id="CLU_3294063_0_0_10"/>
<protein>
    <submittedName>
        <fullName evidence="1">Uncharacterized protein</fullName>
    </submittedName>
</protein>
<reference evidence="1 2" key="1">
    <citation type="submission" date="2012-05" db="EMBL/GenBank/DDBJ databases">
        <authorList>
            <person name="Weinstock G."/>
            <person name="Sodergren E."/>
            <person name="Lobos E.A."/>
            <person name="Fulton L."/>
            <person name="Fulton R."/>
            <person name="Courtney L."/>
            <person name="Fronick C."/>
            <person name="O'Laughlin M."/>
            <person name="Godfrey J."/>
            <person name="Wilson R.M."/>
            <person name="Miner T."/>
            <person name="Farmer C."/>
            <person name="Delehaunty K."/>
            <person name="Cordes M."/>
            <person name="Minx P."/>
            <person name="Tomlinson C."/>
            <person name="Chen J."/>
            <person name="Wollam A."/>
            <person name="Pepin K.H."/>
            <person name="Bhonagiri V."/>
            <person name="Zhang X."/>
            <person name="Suruliraj S."/>
            <person name="Warren W."/>
            <person name="Mitreva M."/>
            <person name="Mardis E.R."/>
            <person name="Wilson R.K."/>
        </authorList>
    </citation>
    <scope>NUCLEOTIDE SEQUENCE [LARGE SCALE GENOMIC DNA]</scope>
    <source>
        <strain evidence="1 2">F0037</strain>
    </source>
</reference>
<evidence type="ECO:0000313" key="1">
    <source>
        <dbReference type="EMBL" id="EKY02313.1"/>
    </source>
</evidence>